<dbReference type="PANTHER" id="PTHR35394">
    <property type="entry name" value="DUF3176 DOMAIN-CONTAINING PROTEIN"/>
    <property type="match status" value="1"/>
</dbReference>
<feature type="compositionally biased region" description="Low complexity" evidence="1">
    <location>
        <begin position="173"/>
        <end position="187"/>
    </location>
</feature>
<dbReference type="PANTHER" id="PTHR35394:SF5">
    <property type="entry name" value="DUF3176 DOMAIN-CONTAINING PROTEIN"/>
    <property type="match status" value="1"/>
</dbReference>
<dbReference type="OrthoDB" id="5376804at2759"/>
<proteinExistence type="predicted"/>
<feature type="transmembrane region" description="Helical" evidence="2">
    <location>
        <begin position="199"/>
        <end position="223"/>
    </location>
</feature>
<dbReference type="eggNOG" id="ENOG502SNDZ">
    <property type="taxonomic scope" value="Eukaryota"/>
</dbReference>
<reference evidence="5" key="2">
    <citation type="submission" date="2010-05" db="EMBL/GenBank/DDBJ databases">
        <title>The genome sequence of Magnaporthe poae strain ATCC 64411.</title>
        <authorList>
            <person name="Ma L.-J."/>
            <person name="Dead R."/>
            <person name="Young S."/>
            <person name="Zeng Q."/>
            <person name="Koehrsen M."/>
            <person name="Alvarado L."/>
            <person name="Berlin A."/>
            <person name="Chapman S.B."/>
            <person name="Chen Z."/>
            <person name="Freedman E."/>
            <person name="Gellesch M."/>
            <person name="Goldberg J."/>
            <person name="Griggs A."/>
            <person name="Gujja S."/>
            <person name="Heilman E.R."/>
            <person name="Heiman D."/>
            <person name="Hepburn T."/>
            <person name="Howarth C."/>
            <person name="Jen D."/>
            <person name="Larson L."/>
            <person name="Mehta T."/>
            <person name="Neiman D."/>
            <person name="Pearson M."/>
            <person name="Roberts A."/>
            <person name="Saif S."/>
            <person name="Shea T."/>
            <person name="Shenoy N."/>
            <person name="Sisk P."/>
            <person name="Stolte C."/>
            <person name="Sykes S."/>
            <person name="Walk T."/>
            <person name="White J."/>
            <person name="Yandava C."/>
            <person name="Haas B."/>
            <person name="Nusbaum C."/>
            <person name="Birren B."/>
        </authorList>
    </citation>
    <scope>NUCLEOTIDE SEQUENCE [LARGE SCALE GENOMIC DNA]</scope>
    <source>
        <strain evidence="5">ATCC 64411 / 73-15</strain>
    </source>
</reference>
<keyword evidence="5" id="KW-1185">Reference proteome</keyword>
<gene>
    <name evidence="3" type="ORF">MAPG_05489</name>
</gene>
<dbReference type="Pfam" id="PF11374">
    <property type="entry name" value="DUF3176"/>
    <property type="match status" value="1"/>
</dbReference>
<dbReference type="AlphaFoldDB" id="A0A0C4DZI7"/>
<evidence type="ECO:0000256" key="2">
    <source>
        <dbReference type="SAM" id="Phobius"/>
    </source>
</evidence>
<dbReference type="EMBL" id="GL876969">
    <property type="protein sequence ID" value="KLU86477.1"/>
    <property type="molecule type" value="Genomic_DNA"/>
</dbReference>
<dbReference type="EMBL" id="ADBL01001306">
    <property type="status" value="NOT_ANNOTATED_CDS"/>
    <property type="molecule type" value="Genomic_DNA"/>
</dbReference>
<feature type="region of interest" description="Disordered" evidence="1">
    <location>
        <begin position="1"/>
        <end position="52"/>
    </location>
</feature>
<feature type="region of interest" description="Disordered" evidence="1">
    <location>
        <begin position="559"/>
        <end position="584"/>
    </location>
</feature>
<keyword evidence="2" id="KW-0472">Membrane</keyword>
<name>A0A0C4DZI7_MAGP6</name>
<keyword evidence="2" id="KW-0812">Transmembrane</keyword>
<reference evidence="4" key="5">
    <citation type="submission" date="2015-06" db="UniProtKB">
        <authorList>
            <consortium name="EnsemblFungi"/>
        </authorList>
    </citation>
    <scope>IDENTIFICATION</scope>
    <source>
        <strain evidence="4">ATCC 64411</strain>
    </source>
</reference>
<dbReference type="EMBL" id="ADBL01001307">
    <property type="status" value="NOT_ANNOTATED_CDS"/>
    <property type="molecule type" value="Genomic_DNA"/>
</dbReference>
<feature type="compositionally biased region" description="Basic and acidic residues" evidence="1">
    <location>
        <begin position="1"/>
        <end position="10"/>
    </location>
</feature>
<evidence type="ECO:0000313" key="5">
    <source>
        <dbReference type="Proteomes" id="UP000011715"/>
    </source>
</evidence>
<dbReference type="EnsemblFungi" id="MAPG_05489T0">
    <property type="protein sequence ID" value="MAPG_05489T0"/>
    <property type="gene ID" value="MAPG_05489"/>
</dbReference>
<feature type="region of interest" description="Disordered" evidence="1">
    <location>
        <begin position="151"/>
        <end position="187"/>
    </location>
</feature>
<accession>A0A0C4DZI7</accession>
<dbReference type="STRING" id="644358.A0A0C4DZI7"/>
<feature type="compositionally biased region" description="Low complexity" evidence="1">
    <location>
        <begin position="564"/>
        <end position="575"/>
    </location>
</feature>
<reference evidence="3" key="3">
    <citation type="submission" date="2011-03" db="EMBL/GenBank/DDBJ databases">
        <title>Annotation of Magnaporthe poae ATCC 64411.</title>
        <authorList>
            <person name="Ma L.-J."/>
            <person name="Dead R."/>
            <person name="Young S.K."/>
            <person name="Zeng Q."/>
            <person name="Gargeya S."/>
            <person name="Fitzgerald M."/>
            <person name="Haas B."/>
            <person name="Abouelleil A."/>
            <person name="Alvarado L."/>
            <person name="Arachchi H.M."/>
            <person name="Berlin A."/>
            <person name="Brown A."/>
            <person name="Chapman S.B."/>
            <person name="Chen Z."/>
            <person name="Dunbar C."/>
            <person name="Freedman E."/>
            <person name="Gearin G."/>
            <person name="Gellesch M."/>
            <person name="Goldberg J."/>
            <person name="Griggs A."/>
            <person name="Gujja S."/>
            <person name="Heiman D."/>
            <person name="Howarth C."/>
            <person name="Larson L."/>
            <person name="Lui A."/>
            <person name="MacDonald P.J.P."/>
            <person name="Mehta T."/>
            <person name="Montmayeur A."/>
            <person name="Murphy C."/>
            <person name="Neiman D."/>
            <person name="Pearson M."/>
            <person name="Priest M."/>
            <person name="Roberts A."/>
            <person name="Saif S."/>
            <person name="Shea T."/>
            <person name="Shenoy N."/>
            <person name="Sisk P."/>
            <person name="Stolte C."/>
            <person name="Sykes S."/>
            <person name="Yandava C."/>
            <person name="Wortman J."/>
            <person name="Nusbaum C."/>
            <person name="Birren B."/>
        </authorList>
    </citation>
    <scope>NUCLEOTIDE SEQUENCE</scope>
    <source>
        <strain evidence="3">ATCC 64411</strain>
    </source>
</reference>
<reference evidence="3" key="1">
    <citation type="submission" date="2010-05" db="EMBL/GenBank/DDBJ databases">
        <title>The Genome Sequence of Magnaporthe poae strain ATCC 64411.</title>
        <authorList>
            <consortium name="The Broad Institute Genome Sequencing Platform"/>
            <consortium name="Broad Institute Genome Sequencing Center for Infectious Disease"/>
            <person name="Ma L.-J."/>
            <person name="Dead R."/>
            <person name="Young S."/>
            <person name="Zeng Q."/>
            <person name="Koehrsen M."/>
            <person name="Alvarado L."/>
            <person name="Berlin A."/>
            <person name="Chapman S.B."/>
            <person name="Chen Z."/>
            <person name="Freedman E."/>
            <person name="Gellesch M."/>
            <person name="Goldberg J."/>
            <person name="Griggs A."/>
            <person name="Gujja S."/>
            <person name="Heilman E.R."/>
            <person name="Heiman D."/>
            <person name="Hepburn T."/>
            <person name="Howarth C."/>
            <person name="Jen D."/>
            <person name="Larson L."/>
            <person name="Mehta T."/>
            <person name="Neiman D."/>
            <person name="Pearson M."/>
            <person name="Roberts A."/>
            <person name="Saif S."/>
            <person name="Shea T."/>
            <person name="Shenoy N."/>
            <person name="Sisk P."/>
            <person name="Stolte C."/>
            <person name="Sykes S."/>
            <person name="Walk T."/>
            <person name="White J."/>
            <person name="Yandava C."/>
            <person name="Haas B."/>
            <person name="Nusbaum C."/>
            <person name="Birren B."/>
        </authorList>
    </citation>
    <scope>NUCLEOTIDE SEQUENCE</scope>
    <source>
        <strain evidence="3">ATCC 64411</strain>
    </source>
</reference>
<protein>
    <submittedName>
        <fullName evidence="3 4">Uncharacterized protein</fullName>
    </submittedName>
</protein>
<sequence length="706" mass="75700">MYQYSRKEEDISPVSPLTPTLSLAEGAFDRNQQIRPLPSPLESGALPNVNQTDRVEVPRVAPAVRTWELERDGLDVTREQNLGHQGIPDIYFYPDHSPAQQQQPQFYRNSIPQAAPPTIHTDNLPYQYPSSQPNGGAAWLDDKSPYDGTLPSHAGSWEALAGASPTQPPVPPGASQQQQQQQSVEPPVGSWAYMRRDGWFIEMAALVFSVLCLGGIVGVLVAISNRPVREWAAVTGITPNAVISLLSTLCKTALLMPVASCIGQLKWRHFDSEPRRLVDLDVFDGASRGPAGALTMFLHSSTRSTVAAVGALLTIVALVADPFSQQLITVETRQVVSQTGVAFFSSSLVYDSGATLRQQRTFRAGSRTVDSNMYGAVLEGVFSAATPETSFECSTSNCTWPGTYDFLGVVSSCANVTLETPAVCNGADGGGDASCTYTTPGGIVIDARRYQADGMSHSTVLKAVAASPNSTAEPASIVKYAVWKSTPDGWLTGTFDVTECSLEFAAIYYANVSVTNNKLAVGASAAFPLRGPEEPENDGTGRSQPMFRLTPDLSVVLTERRGSRSNSSSSEGVNGWPAGGGRWRRGLKPATMGVGLSDLTEARRLLQEHVFTANLEEPMPMDASKEQGIARMVLSSVDAAELSRRVAHTMTERIRLGGPGNGGLDVAKVEAAKSSSTALEKMSRDVWVRRVGKNDFIGVQQQQTGG</sequence>
<organism evidence="4 5">
    <name type="scientific">Magnaporthiopsis poae (strain ATCC 64411 / 73-15)</name>
    <name type="common">Kentucky bluegrass fungus</name>
    <name type="synonym">Magnaporthe poae</name>
    <dbReference type="NCBI Taxonomy" id="644358"/>
    <lineage>
        <taxon>Eukaryota</taxon>
        <taxon>Fungi</taxon>
        <taxon>Dikarya</taxon>
        <taxon>Ascomycota</taxon>
        <taxon>Pezizomycotina</taxon>
        <taxon>Sordariomycetes</taxon>
        <taxon>Sordariomycetidae</taxon>
        <taxon>Magnaporthales</taxon>
        <taxon>Magnaporthaceae</taxon>
        <taxon>Magnaporthiopsis</taxon>
    </lineage>
</organism>
<evidence type="ECO:0000313" key="4">
    <source>
        <dbReference type="EnsemblFungi" id="MAPG_05489T0"/>
    </source>
</evidence>
<evidence type="ECO:0000313" key="3">
    <source>
        <dbReference type="EMBL" id="KLU86477.1"/>
    </source>
</evidence>
<keyword evidence="2" id="KW-1133">Transmembrane helix</keyword>
<dbReference type="Proteomes" id="UP000011715">
    <property type="component" value="Unassembled WGS sequence"/>
</dbReference>
<evidence type="ECO:0000256" key="1">
    <source>
        <dbReference type="SAM" id="MobiDB-lite"/>
    </source>
</evidence>
<dbReference type="InterPro" id="IPR021514">
    <property type="entry name" value="DUF3176"/>
</dbReference>
<reference evidence="4" key="4">
    <citation type="journal article" date="2015" name="G3 (Bethesda)">
        <title>Genome sequences of three phytopathogenic species of the Magnaporthaceae family of fungi.</title>
        <authorList>
            <person name="Okagaki L.H."/>
            <person name="Nunes C.C."/>
            <person name="Sailsbery J."/>
            <person name="Clay B."/>
            <person name="Brown D."/>
            <person name="John T."/>
            <person name="Oh Y."/>
            <person name="Young N."/>
            <person name="Fitzgerald M."/>
            <person name="Haas B.J."/>
            <person name="Zeng Q."/>
            <person name="Young S."/>
            <person name="Adiconis X."/>
            <person name="Fan L."/>
            <person name="Levin J.Z."/>
            <person name="Mitchell T.K."/>
            <person name="Okubara P.A."/>
            <person name="Farman M.L."/>
            <person name="Kohn L.M."/>
            <person name="Birren B."/>
            <person name="Ma L.-J."/>
            <person name="Dean R.A."/>
        </authorList>
    </citation>
    <scope>NUCLEOTIDE SEQUENCE</scope>
    <source>
        <strain evidence="4">ATCC 64411 / 73-15</strain>
    </source>
</reference>
<dbReference type="VEuPathDB" id="FungiDB:MAPG_05489"/>